<comment type="caution">
    <text evidence="1">The sequence shown here is derived from an EMBL/GenBank/DDBJ whole genome shotgun (WGS) entry which is preliminary data.</text>
</comment>
<accession>A0A9Q0R347</accession>
<reference evidence="1" key="1">
    <citation type="journal article" date="2023" name="Plant J.">
        <title>The genome of the king protea, Protea cynaroides.</title>
        <authorList>
            <person name="Chang J."/>
            <person name="Duong T.A."/>
            <person name="Schoeman C."/>
            <person name="Ma X."/>
            <person name="Roodt D."/>
            <person name="Barker N."/>
            <person name="Li Z."/>
            <person name="Van de Peer Y."/>
            <person name="Mizrachi E."/>
        </authorList>
    </citation>
    <scope>NUCLEOTIDE SEQUENCE</scope>
    <source>
        <tissue evidence="1">Young leaves</tissue>
    </source>
</reference>
<gene>
    <name evidence="1" type="ORF">NE237_032151</name>
</gene>
<dbReference type="Proteomes" id="UP001141806">
    <property type="component" value="Unassembled WGS sequence"/>
</dbReference>
<evidence type="ECO:0000313" key="1">
    <source>
        <dbReference type="EMBL" id="KAJ4981314.1"/>
    </source>
</evidence>
<dbReference type="EMBL" id="JAMYWD010000001">
    <property type="protein sequence ID" value="KAJ4981314.1"/>
    <property type="molecule type" value="Genomic_DNA"/>
</dbReference>
<evidence type="ECO:0000313" key="2">
    <source>
        <dbReference type="Proteomes" id="UP001141806"/>
    </source>
</evidence>
<protein>
    <submittedName>
        <fullName evidence="1">Uncharacterized protein</fullName>
    </submittedName>
</protein>
<name>A0A9Q0R347_9MAGN</name>
<keyword evidence="2" id="KW-1185">Reference proteome</keyword>
<organism evidence="1 2">
    <name type="scientific">Protea cynaroides</name>
    <dbReference type="NCBI Taxonomy" id="273540"/>
    <lineage>
        <taxon>Eukaryota</taxon>
        <taxon>Viridiplantae</taxon>
        <taxon>Streptophyta</taxon>
        <taxon>Embryophyta</taxon>
        <taxon>Tracheophyta</taxon>
        <taxon>Spermatophyta</taxon>
        <taxon>Magnoliopsida</taxon>
        <taxon>Proteales</taxon>
        <taxon>Proteaceae</taxon>
        <taxon>Protea</taxon>
    </lineage>
</organism>
<proteinExistence type="predicted"/>
<dbReference type="AlphaFoldDB" id="A0A9Q0R347"/>
<sequence length="128" mass="14368">MIKIPHLEKLKFASSFKTESRANNRLQISTSSDVLTAYFRPSWLSLKLGDCLLCSLIQISSMLIRLPIIIDYLPKIFSLSSTFLQILIRRQKASLVPLSASAPQQAGPSIVQSRQLRSLTVRPQPTSR</sequence>